<sequence>MEGLYHELHLQQLTVAELTGKLAELLGLSPGQILRLSRQGPAGIHVLVSDAVRTGGTAGEGRDRPRTIPAPRGPQCWSPPRAPRSAPQMIRNLQDETSFVVPRWPRASGAGQAAIGGPD</sequence>
<evidence type="ECO:0000313" key="4">
    <source>
        <dbReference type="EMBL" id="KAI1230353.1"/>
    </source>
</evidence>
<dbReference type="OrthoDB" id="9996779at2759"/>
<proteinExistence type="predicted"/>
<accession>A0A835TN62</accession>
<dbReference type="Pfam" id="PF25416">
    <property type="entry name" value="GRHL1_C"/>
    <property type="match status" value="1"/>
</dbReference>
<comment type="caution">
    <text evidence="3">The sequence shown here is derived from an EMBL/GenBank/DDBJ whole genome shotgun (WGS) entry which is preliminary data.</text>
</comment>
<reference evidence="3" key="1">
    <citation type="submission" date="2020-10" db="EMBL/GenBank/DDBJ databases">
        <title>Feather gene expression reveals the developmental basis of iridescence in African starlings.</title>
        <authorList>
            <person name="Rubenstein D.R."/>
        </authorList>
    </citation>
    <scope>NUCLEOTIDE SEQUENCE</scope>
    <source>
        <strain evidence="3">SS15</strain>
        <tissue evidence="3">Liver</tissue>
    </source>
</reference>
<dbReference type="EMBL" id="JADDUC010000373">
    <property type="protein sequence ID" value="KAG0113882.1"/>
    <property type="molecule type" value="Genomic_DNA"/>
</dbReference>
<reference evidence="4 5" key="2">
    <citation type="journal article" date="2021" name="J. Hered.">
        <title>Feather Gene Expression Elucidates the Developmental Basis of Plumage Iridescence in African Starlings.</title>
        <authorList>
            <person name="Rubenstein D.R."/>
            <person name="Corvelo A."/>
            <person name="MacManes M.D."/>
            <person name="Maia R."/>
            <person name="Narzisi G."/>
            <person name="Rousaki A."/>
            <person name="Vandenabeele P."/>
            <person name="Shawkey M.D."/>
            <person name="Solomon J."/>
        </authorList>
    </citation>
    <scope>NUCLEOTIDE SEQUENCE [LARGE SCALE GENOMIC DNA]</scope>
    <source>
        <strain evidence="4">SS15</strain>
    </source>
</reference>
<reference evidence="4" key="3">
    <citation type="submission" date="2022-01" db="EMBL/GenBank/DDBJ databases">
        <authorList>
            <person name="Rubenstein D.R."/>
        </authorList>
    </citation>
    <scope>NUCLEOTIDE SEQUENCE</scope>
    <source>
        <strain evidence="4">SS15</strain>
        <tissue evidence="4">Liver</tissue>
    </source>
</reference>
<protein>
    <recommendedName>
        <fullName evidence="2">GRHL1/CP2 C-terminal domain-containing protein</fullName>
    </recommendedName>
</protein>
<evidence type="ECO:0000313" key="3">
    <source>
        <dbReference type="EMBL" id="KAG0113882.1"/>
    </source>
</evidence>
<feature type="domain" description="GRHL1/CP2 C-terminal" evidence="2">
    <location>
        <begin position="3"/>
        <end position="51"/>
    </location>
</feature>
<dbReference type="Proteomes" id="UP000618051">
    <property type="component" value="Unassembled WGS sequence"/>
</dbReference>
<gene>
    <name evidence="4" type="ORF">IHE44_0010322</name>
    <name evidence="3" type="ORF">IHE44_009537</name>
</gene>
<dbReference type="InterPro" id="IPR057520">
    <property type="entry name" value="GRHL1/CP2_C"/>
</dbReference>
<evidence type="ECO:0000313" key="5">
    <source>
        <dbReference type="Proteomes" id="UP000618051"/>
    </source>
</evidence>
<keyword evidence="5" id="KW-1185">Reference proteome</keyword>
<evidence type="ECO:0000259" key="2">
    <source>
        <dbReference type="Pfam" id="PF25416"/>
    </source>
</evidence>
<name>A0A835TN62_9PASS</name>
<organism evidence="3">
    <name type="scientific">Lamprotornis superbus</name>
    <dbReference type="NCBI Taxonomy" id="245042"/>
    <lineage>
        <taxon>Eukaryota</taxon>
        <taxon>Metazoa</taxon>
        <taxon>Chordata</taxon>
        <taxon>Craniata</taxon>
        <taxon>Vertebrata</taxon>
        <taxon>Euteleostomi</taxon>
        <taxon>Archelosauria</taxon>
        <taxon>Archosauria</taxon>
        <taxon>Dinosauria</taxon>
        <taxon>Saurischia</taxon>
        <taxon>Theropoda</taxon>
        <taxon>Coelurosauria</taxon>
        <taxon>Aves</taxon>
        <taxon>Neognathae</taxon>
        <taxon>Neoaves</taxon>
        <taxon>Telluraves</taxon>
        <taxon>Australaves</taxon>
        <taxon>Passeriformes</taxon>
        <taxon>Sturnidae</taxon>
        <taxon>Lamprotornis</taxon>
    </lineage>
</organism>
<dbReference type="AlphaFoldDB" id="A0A835TN62"/>
<evidence type="ECO:0000256" key="1">
    <source>
        <dbReference type="SAM" id="MobiDB-lite"/>
    </source>
</evidence>
<dbReference type="EMBL" id="JADDUC020000031">
    <property type="protein sequence ID" value="KAI1230353.1"/>
    <property type="molecule type" value="Genomic_DNA"/>
</dbReference>
<feature type="region of interest" description="Disordered" evidence="1">
    <location>
        <begin position="54"/>
        <end position="89"/>
    </location>
</feature>